<evidence type="ECO:0000256" key="5">
    <source>
        <dbReference type="ARBA" id="ARBA00029450"/>
    </source>
</evidence>
<gene>
    <name evidence="8" type="ORF">KP79_PYT18244</name>
</gene>
<dbReference type="OrthoDB" id="1918044at2759"/>
<evidence type="ECO:0000256" key="6">
    <source>
        <dbReference type="SAM" id="MobiDB-lite"/>
    </source>
</evidence>
<feature type="compositionally biased region" description="Basic and acidic residues" evidence="6">
    <location>
        <begin position="111"/>
        <end position="121"/>
    </location>
</feature>
<evidence type="ECO:0000256" key="3">
    <source>
        <dbReference type="ARBA" id="ARBA00022771"/>
    </source>
</evidence>
<dbReference type="PROSITE" id="PS00479">
    <property type="entry name" value="ZF_DAG_PE_1"/>
    <property type="match status" value="1"/>
</dbReference>
<feature type="compositionally biased region" description="Basic and acidic residues" evidence="6">
    <location>
        <begin position="70"/>
        <end position="95"/>
    </location>
</feature>
<dbReference type="CDD" id="cd20819">
    <property type="entry name" value="C1_DEF8"/>
    <property type="match status" value="1"/>
</dbReference>
<dbReference type="Pfam" id="PF00130">
    <property type="entry name" value="C1_1"/>
    <property type="match status" value="1"/>
</dbReference>
<dbReference type="InterPro" id="IPR002219">
    <property type="entry name" value="PKC_DAG/PE"/>
</dbReference>
<organism evidence="8 9">
    <name type="scientific">Mizuhopecten yessoensis</name>
    <name type="common">Japanese scallop</name>
    <name type="synonym">Patinopecten yessoensis</name>
    <dbReference type="NCBI Taxonomy" id="6573"/>
    <lineage>
        <taxon>Eukaryota</taxon>
        <taxon>Metazoa</taxon>
        <taxon>Spiralia</taxon>
        <taxon>Lophotrochozoa</taxon>
        <taxon>Mollusca</taxon>
        <taxon>Bivalvia</taxon>
        <taxon>Autobranchia</taxon>
        <taxon>Pteriomorphia</taxon>
        <taxon>Pectinida</taxon>
        <taxon>Pectinoidea</taxon>
        <taxon>Pectinidae</taxon>
        <taxon>Mizuhopecten</taxon>
    </lineage>
</organism>
<dbReference type="InterPro" id="IPR046349">
    <property type="entry name" value="C1-like_sf"/>
</dbReference>
<dbReference type="Pfam" id="PF13901">
    <property type="entry name" value="RH_dom"/>
    <property type="match status" value="1"/>
</dbReference>
<keyword evidence="1" id="KW-0479">Metal-binding</keyword>
<comment type="similarity">
    <text evidence="5">Belongs to the DEF8 family.</text>
</comment>
<evidence type="ECO:0000259" key="7">
    <source>
        <dbReference type="PROSITE" id="PS50081"/>
    </source>
</evidence>
<dbReference type="PANTHER" id="PTHR12326:SF3">
    <property type="entry name" value="DIFFERENTIALLY EXPRESSED IN FDCP 8 HOMOLOG"/>
    <property type="match status" value="1"/>
</dbReference>
<dbReference type="PROSITE" id="PS50081">
    <property type="entry name" value="ZF_DAG_PE_2"/>
    <property type="match status" value="1"/>
</dbReference>
<keyword evidence="2" id="KW-0677">Repeat</keyword>
<feature type="domain" description="Phorbol-ester/DAG-type" evidence="7">
    <location>
        <begin position="269"/>
        <end position="320"/>
    </location>
</feature>
<evidence type="ECO:0000313" key="8">
    <source>
        <dbReference type="EMBL" id="OWF50529.1"/>
    </source>
</evidence>
<name>A0A210QP65_MIZYE</name>
<dbReference type="Gene3D" id="3.30.60.20">
    <property type="match status" value="1"/>
</dbReference>
<dbReference type="InterPro" id="IPR051366">
    <property type="entry name" value="DEF8"/>
</dbReference>
<keyword evidence="3" id="KW-0863">Zinc-finger</keyword>
<dbReference type="GO" id="GO:0008270">
    <property type="term" value="F:zinc ion binding"/>
    <property type="evidence" value="ECO:0007669"/>
    <property type="project" value="UniProtKB-KW"/>
</dbReference>
<reference evidence="8 9" key="1">
    <citation type="journal article" date="2017" name="Nat. Ecol. Evol.">
        <title>Scallop genome provides insights into evolution of bilaterian karyotype and development.</title>
        <authorList>
            <person name="Wang S."/>
            <person name="Zhang J."/>
            <person name="Jiao W."/>
            <person name="Li J."/>
            <person name="Xun X."/>
            <person name="Sun Y."/>
            <person name="Guo X."/>
            <person name="Huan P."/>
            <person name="Dong B."/>
            <person name="Zhang L."/>
            <person name="Hu X."/>
            <person name="Sun X."/>
            <person name="Wang J."/>
            <person name="Zhao C."/>
            <person name="Wang Y."/>
            <person name="Wang D."/>
            <person name="Huang X."/>
            <person name="Wang R."/>
            <person name="Lv J."/>
            <person name="Li Y."/>
            <person name="Zhang Z."/>
            <person name="Liu B."/>
            <person name="Lu W."/>
            <person name="Hui Y."/>
            <person name="Liang J."/>
            <person name="Zhou Z."/>
            <person name="Hou R."/>
            <person name="Li X."/>
            <person name="Liu Y."/>
            <person name="Li H."/>
            <person name="Ning X."/>
            <person name="Lin Y."/>
            <person name="Zhao L."/>
            <person name="Xing Q."/>
            <person name="Dou J."/>
            <person name="Li Y."/>
            <person name="Mao J."/>
            <person name="Guo H."/>
            <person name="Dou H."/>
            <person name="Li T."/>
            <person name="Mu C."/>
            <person name="Jiang W."/>
            <person name="Fu Q."/>
            <person name="Fu X."/>
            <person name="Miao Y."/>
            <person name="Liu J."/>
            <person name="Yu Q."/>
            <person name="Li R."/>
            <person name="Liao H."/>
            <person name="Li X."/>
            <person name="Kong Y."/>
            <person name="Jiang Z."/>
            <person name="Chourrout D."/>
            <person name="Li R."/>
            <person name="Bao Z."/>
        </authorList>
    </citation>
    <scope>NUCLEOTIDE SEQUENCE [LARGE SCALE GENOMIC DNA]</scope>
    <source>
        <strain evidence="8 9">PY_sf001</strain>
    </source>
</reference>
<evidence type="ECO:0000256" key="2">
    <source>
        <dbReference type="ARBA" id="ARBA00022737"/>
    </source>
</evidence>
<keyword evidence="9" id="KW-1185">Reference proteome</keyword>
<dbReference type="Proteomes" id="UP000242188">
    <property type="component" value="Unassembled WGS sequence"/>
</dbReference>
<dbReference type="InterPro" id="IPR025258">
    <property type="entry name" value="RH_dom"/>
</dbReference>
<dbReference type="PANTHER" id="PTHR12326">
    <property type="entry name" value="PLECKSTRIN HOMOLOGY DOMAIN CONTAINING PROTEIN"/>
    <property type="match status" value="1"/>
</dbReference>
<dbReference type="SUPFAM" id="SSF57889">
    <property type="entry name" value="Cysteine-rich domain"/>
    <property type="match status" value="1"/>
</dbReference>
<feature type="region of interest" description="Disordered" evidence="6">
    <location>
        <begin position="161"/>
        <end position="180"/>
    </location>
</feature>
<keyword evidence="4" id="KW-0862">Zinc</keyword>
<proteinExistence type="inferred from homology"/>
<dbReference type="EMBL" id="NEDP02002573">
    <property type="protein sequence ID" value="OWF50529.1"/>
    <property type="molecule type" value="Genomic_DNA"/>
</dbReference>
<sequence>MEQEEDLERARVTSISVLPQHQRTSLTNSHGSAGVIHRLESSTASVKLTGSILTGLSDSEEEFTSSGGEYDEHQHREEFKSELHHKEHSGLPDERSCISSNVLCDDENACHGENSRNDTENSRSSSLSEEELKKDYEKKRFNPFDNDIHIEEDYFNTSAITSSNRNQRKQSETSSSLMNLSDDDAADVTYADLGLAEDHFSHPEGHFGLSSTEEMEMAIENCKDMILQVPQDSDKQKNLVQKLVQLRLKLQEIKEGPIPIEDDVKLAVGHKFKCQISSSSKHYCEKCNTMILGVIQTWFKCTECGYCAHEKCLNMITRTCASLKVMENPTYTNDICPTRGLSFQNYRCAECRAPISFKPGFSEPRLCDYSGNYYCELCHWNDTMVIPARVLHNWDFEPRKVCRASKQYLKLMMTKAAMQIQDVNPMLFSFVDEINEIKKLREEILIMKKYLLVCGDAMKQKFLLLLRDRQHFVENWDTYSMKDLLEIQSDVLLGKLVSIHAAWAQHIKTDCQVWLPFTGTIYYFYYIWSCLLFSKVKMFLEGVVV</sequence>
<comment type="caution">
    <text evidence="8">The sequence shown here is derived from an EMBL/GenBank/DDBJ whole genome shotgun (WGS) entry which is preliminary data.</text>
</comment>
<evidence type="ECO:0000256" key="4">
    <source>
        <dbReference type="ARBA" id="ARBA00022833"/>
    </source>
</evidence>
<dbReference type="InterPro" id="IPR047983">
    <property type="entry name" value="DEF8_C1"/>
</dbReference>
<dbReference type="STRING" id="6573.A0A210QP65"/>
<dbReference type="SMART" id="SM01175">
    <property type="entry name" value="DUF4206"/>
    <property type="match status" value="1"/>
</dbReference>
<feature type="region of interest" description="Disordered" evidence="6">
    <location>
        <begin position="58"/>
        <end position="95"/>
    </location>
</feature>
<dbReference type="SMART" id="SM00109">
    <property type="entry name" value="C1"/>
    <property type="match status" value="1"/>
</dbReference>
<accession>A0A210QP65</accession>
<feature type="region of interest" description="Disordered" evidence="6">
    <location>
        <begin position="111"/>
        <end position="131"/>
    </location>
</feature>
<dbReference type="AlphaFoldDB" id="A0A210QP65"/>
<evidence type="ECO:0000313" key="9">
    <source>
        <dbReference type="Proteomes" id="UP000242188"/>
    </source>
</evidence>
<evidence type="ECO:0000256" key="1">
    <source>
        <dbReference type="ARBA" id="ARBA00022723"/>
    </source>
</evidence>
<protein>
    <submittedName>
        <fullName evidence="8">Differentially expressed in FDCP 8-like</fullName>
    </submittedName>
</protein>